<dbReference type="PANTHER" id="PTHR35333">
    <property type="entry name" value="BETA-LACTAMASE"/>
    <property type="match status" value="1"/>
</dbReference>
<dbReference type="Pfam" id="PF13354">
    <property type="entry name" value="Beta-lactamase2"/>
    <property type="match status" value="1"/>
</dbReference>
<dbReference type="SUPFAM" id="SSF56601">
    <property type="entry name" value="beta-lactamase/transpeptidase-like"/>
    <property type="match status" value="1"/>
</dbReference>
<feature type="domain" description="Beta-lactamase class A catalytic" evidence="1">
    <location>
        <begin position="9"/>
        <end position="225"/>
    </location>
</feature>
<name>A0ABP9PR82_9ACTN</name>
<evidence type="ECO:0000313" key="3">
    <source>
        <dbReference type="Proteomes" id="UP001500221"/>
    </source>
</evidence>
<dbReference type="Gene3D" id="3.40.710.10">
    <property type="entry name" value="DD-peptidase/beta-lactamase superfamily"/>
    <property type="match status" value="1"/>
</dbReference>
<accession>A0ABP9PR82</accession>
<dbReference type="InterPro" id="IPR012338">
    <property type="entry name" value="Beta-lactam/transpept-like"/>
</dbReference>
<dbReference type="InterPro" id="IPR045155">
    <property type="entry name" value="Beta-lactam_cat"/>
</dbReference>
<dbReference type="InterPro" id="IPR000871">
    <property type="entry name" value="Beta-lactam_class-A"/>
</dbReference>
<dbReference type="Proteomes" id="UP001500221">
    <property type="component" value="Unassembled WGS sequence"/>
</dbReference>
<dbReference type="PANTHER" id="PTHR35333:SF3">
    <property type="entry name" value="BETA-LACTAMASE-TYPE TRANSPEPTIDASE FOLD CONTAINING PROTEIN"/>
    <property type="match status" value="1"/>
</dbReference>
<keyword evidence="3" id="KW-1185">Reference proteome</keyword>
<dbReference type="GO" id="GO:0016787">
    <property type="term" value="F:hydrolase activity"/>
    <property type="evidence" value="ECO:0007669"/>
    <property type="project" value="UniProtKB-KW"/>
</dbReference>
<protein>
    <submittedName>
        <fullName evidence="2">Serine hydrolase</fullName>
    </submittedName>
</protein>
<reference evidence="3" key="1">
    <citation type="journal article" date="2019" name="Int. J. Syst. Evol. Microbiol.">
        <title>The Global Catalogue of Microorganisms (GCM) 10K type strain sequencing project: providing services to taxonomists for standard genome sequencing and annotation.</title>
        <authorList>
            <consortium name="The Broad Institute Genomics Platform"/>
            <consortium name="The Broad Institute Genome Sequencing Center for Infectious Disease"/>
            <person name="Wu L."/>
            <person name="Ma J."/>
        </authorList>
    </citation>
    <scope>NUCLEOTIDE SEQUENCE [LARGE SCALE GENOMIC DNA]</scope>
    <source>
        <strain evidence="3">JCM 18459</strain>
    </source>
</reference>
<evidence type="ECO:0000259" key="1">
    <source>
        <dbReference type="Pfam" id="PF13354"/>
    </source>
</evidence>
<comment type="caution">
    <text evidence="2">The sequence shown here is derived from an EMBL/GenBank/DDBJ whole genome shotgun (WGS) entry which is preliminary data.</text>
</comment>
<gene>
    <name evidence="2" type="ORF">GCM10023340_20660</name>
</gene>
<proteinExistence type="predicted"/>
<organism evidence="2 3">
    <name type="scientific">Nocardioides marinquilinus</name>
    <dbReference type="NCBI Taxonomy" id="1210400"/>
    <lineage>
        <taxon>Bacteria</taxon>
        <taxon>Bacillati</taxon>
        <taxon>Actinomycetota</taxon>
        <taxon>Actinomycetes</taxon>
        <taxon>Propionibacteriales</taxon>
        <taxon>Nocardioidaceae</taxon>
        <taxon>Nocardioides</taxon>
    </lineage>
</organism>
<sequence length="254" mass="26687">MTADLVAVWFGALDGTTWFEQDADVPLYAASLVKVPIATAAAGLDWSEPIALHADFASQAGGRYELDRDDDQDDVTWDALAGRAATATLGELVHRSITVSSNVAANLVLERVGVPAVQAVLREAGVSDRTTFGRGIGDAAAREAGPDNRVTARDLGRVLARTPERVVEVMRAQTYRDGIPAGLAGLAPGADVANKTGWVDGLTHDMALVRADGPDAEPCALVVLTRTGLDHEHAEALVARTAAQAWAHRPVAAR</sequence>
<evidence type="ECO:0000313" key="2">
    <source>
        <dbReference type="EMBL" id="GAA5147765.1"/>
    </source>
</evidence>
<keyword evidence="2" id="KW-0378">Hydrolase</keyword>
<dbReference type="EMBL" id="BAABKG010000002">
    <property type="protein sequence ID" value="GAA5147765.1"/>
    <property type="molecule type" value="Genomic_DNA"/>
</dbReference>
<dbReference type="RefSeq" id="WP_345457914.1">
    <property type="nucleotide sequence ID" value="NZ_BAABKG010000002.1"/>
</dbReference>